<protein>
    <submittedName>
        <fullName evidence="1">Uncharacterized protein</fullName>
    </submittedName>
</protein>
<evidence type="ECO:0000313" key="2">
    <source>
        <dbReference type="Proteomes" id="UP000735302"/>
    </source>
</evidence>
<proteinExistence type="predicted"/>
<organism evidence="1 2">
    <name type="scientific">Plakobranchus ocellatus</name>
    <dbReference type="NCBI Taxonomy" id="259542"/>
    <lineage>
        <taxon>Eukaryota</taxon>
        <taxon>Metazoa</taxon>
        <taxon>Spiralia</taxon>
        <taxon>Lophotrochozoa</taxon>
        <taxon>Mollusca</taxon>
        <taxon>Gastropoda</taxon>
        <taxon>Heterobranchia</taxon>
        <taxon>Euthyneura</taxon>
        <taxon>Panpulmonata</taxon>
        <taxon>Sacoglossa</taxon>
        <taxon>Placobranchoidea</taxon>
        <taxon>Plakobranchidae</taxon>
        <taxon>Plakobranchus</taxon>
    </lineage>
</organism>
<name>A0AAV3ZCW7_9GAST</name>
<sequence length="92" mass="10239">MRFYGYVVRTPEIEQTSVLKQPSRLRVRLSVGPHWRQQFTCPTIHVLKYSLSLVRAHTKSATCRSVGAILCILQPGLTSVALSDKGKEGAIT</sequence>
<accession>A0AAV3ZCW7</accession>
<evidence type="ECO:0000313" key="1">
    <source>
        <dbReference type="EMBL" id="GFN92321.1"/>
    </source>
</evidence>
<dbReference type="AlphaFoldDB" id="A0AAV3ZCW7"/>
<keyword evidence="2" id="KW-1185">Reference proteome</keyword>
<dbReference type="EMBL" id="BLXT01002238">
    <property type="protein sequence ID" value="GFN92321.1"/>
    <property type="molecule type" value="Genomic_DNA"/>
</dbReference>
<dbReference type="Proteomes" id="UP000735302">
    <property type="component" value="Unassembled WGS sequence"/>
</dbReference>
<reference evidence="1 2" key="1">
    <citation type="journal article" date="2021" name="Elife">
        <title>Chloroplast acquisition without the gene transfer in kleptoplastic sea slugs, Plakobranchus ocellatus.</title>
        <authorList>
            <person name="Maeda T."/>
            <person name="Takahashi S."/>
            <person name="Yoshida T."/>
            <person name="Shimamura S."/>
            <person name="Takaki Y."/>
            <person name="Nagai Y."/>
            <person name="Toyoda A."/>
            <person name="Suzuki Y."/>
            <person name="Arimoto A."/>
            <person name="Ishii H."/>
            <person name="Satoh N."/>
            <person name="Nishiyama T."/>
            <person name="Hasebe M."/>
            <person name="Maruyama T."/>
            <person name="Minagawa J."/>
            <person name="Obokata J."/>
            <person name="Shigenobu S."/>
        </authorList>
    </citation>
    <scope>NUCLEOTIDE SEQUENCE [LARGE SCALE GENOMIC DNA]</scope>
</reference>
<gene>
    <name evidence="1" type="ORF">PoB_001882700</name>
</gene>
<comment type="caution">
    <text evidence="1">The sequence shown here is derived from an EMBL/GenBank/DDBJ whole genome shotgun (WGS) entry which is preliminary data.</text>
</comment>